<evidence type="ECO:0000256" key="1">
    <source>
        <dbReference type="SAM" id="MobiDB-lite"/>
    </source>
</evidence>
<dbReference type="RefSeq" id="WP_238746253.1">
    <property type="nucleotide sequence ID" value="NZ_JAKOOW010000017.1"/>
</dbReference>
<keyword evidence="3" id="KW-1185">Reference proteome</keyword>
<accession>A0ABS9NLM4</accession>
<sequence>MQHLLIDTTKVQAKWRRLPVEGWRISLYGSEKSLRRVLPQLGAECGLCATGKPLRRIAAEAEAVLSAEPAARVVLVSPRKKLKRLAKRFQAAYPQASVRYAAKFGKKLARRLQRSESDNAPHKQPETANAKLPLPAAPQMPAVFTPPPPPAVRTAAPKQPEKTAEPVFTLLADCDLPPVNEAEVLALLKKNRPKKKAALMQLLAAKLHSPAAAALVLTRLLRSGRIRIDAAENVRYR</sequence>
<evidence type="ECO:0000313" key="2">
    <source>
        <dbReference type="EMBL" id="MCG6503702.1"/>
    </source>
</evidence>
<reference evidence="2 3" key="1">
    <citation type="submission" date="2022-02" db="EMBL/GenBank/DDBJ databases">
        <title>Genome sequence data of Kingella unionensis sp. nov. strain CICC 24913 (CCUG 75125).</title>
        <authorList>
            <person name="Xiao M."/>
        </authorList>
    </citation>
    <scope>NUCLEOTIDE SEQUENCE [LARGE SCALE GENOMIC DNA]</scope>
    <source>
        <strain evidence="2 3">CICC 24913</strain>
    </source>
</reference>
<evidence type="ECO:0000313" key="3">
    <source>
        <dbReference type="Proteomes" id="UP001298424"/>
    </source>
</evidence>
<comment type="caution">
    <text evidence="2">The sequence shown here is derived from an EMBL/GenBank/DDBJ whole genome shotgun (WGS) entry which is preliminary data.</text>
</comment>
<protein>
    <submittedName>
        <fullName evidence="2">Uncharacterized protein</fullName>
    </submittedName>
</protein>
<gene>
    <name evidence="2" type="ORF">MB824_04215</name>
</gene>
<organism evidence="2 3">
    <name type="scientific">Kingella pumchi</name>
    <dbReference type="NCBI Taxonomy" id="2779506"/>
    <lineage>
        <taxon>Bacteria</taxon>
        <taxon>Pseudomonadati</taxon>
        <taxon>Pseudomonadota</taxon>
        <taxon>Betaproteobacteria</taxon>
        <taxon>Neisseriales</taxon>
        <taxon>Neisseriaceae</taxon>
        <taxon>Kingella</taxon>
    </lineage>
</organism>
<feature type="region of interest" description="Disordered" evidence="1">
    <location>
        <begin position="137"/>
        <end position="156"/>
    </location>
</feature>
<dbReference type="Proteomes" id="UP001298424">
    <property type="component" value="Unassembled WGS sequence"/>
</dbReference>
<proteinExistence type="predicted"/>
<dbReference type="EMBL" id="JAKOOW010000017">
    <property type="protein sequence ID" value="MCG6503702.1"/>
    <property type="molecule type" value="Genomic_DNA"/>
</dbReference>
<name>A0ABS9NLM4_9NEIS</name>